<dbReference type="AlphaFoldDB" id="L9ZEI6"/>
<keyword evidence="4" id="KW-1185">Reference proteome</keyword>
<evidence type="ECO:0000256" key="1">
    <source>
        <dbReference type="SAM" id="Phobius"/>
    </source>
</evidence>
<feature type="domain" description="C2H2-type" evidence="2">
    <location>
        <begin position="21"/>
        <end position="42"/>
    </location>
</feature>
<evidence type="ECO:0000313" key="3">
    <source>
        <dbReference type="EMBL" id="ELY84895.1"/>
    </source>
</evidence>
<proteinExistence type="predicted"/>
<comment type="caution">
    <text evidence="3">The sequence shown here is derived from an EMBL/GenBank/DDBJ whole genome shotgun (WGS) entry which is preliminary data.</text>
</comment>
<sequence>MSASVQSENRPADASDAPIRCPDCGQPFYTQRLQRLHRGLEHPDELADRERAAIERAHREETAAIRRFRLLALGAVLLLYFCTLFLYAVVT</sequence>
<protein>
    <recommendedName>
        <fullName evidence="2">C2H2-type domain-containing protein</fullName>
    </recommendedName>
</protein>
<keyword evidence="1" id="KW-0812">Transmembrane</keyword>
<dbReference type="RefSeq" id="WP_006827978.1">
    <property type="nucleotide sequence ID" value="NZ_AOIL01000070.1"/>
</dbReference>
<keyword evidence="1" id="KW-1133">Transmembrane helix</keyword>
<dbReference type="EMBL" id="AOIL01000070">
    <property type="protein sequence ID" value="ELY84895.1"/>
    <property type="molecule type" value="Genomic_DNA"/>
</dbReference>
<evidence type="ECO:0000259" key="2">
    <source>
        <dbReference type="PROSITE" id="PS00028"/>
    </source>
</evidence>
<dbReference type="PROSITE" id="PS00028">
    <property type="entry name" value="ZINC_FINGER_C2H2_1"/>
    <property type="match status" value="1"/>
</dbReference>
<dbReference type="InterPro" id="IPR013087">
    <property type="entry name" value="Znf_C2H2_type"/>
</dbReference>
<organism evidence="3 4">
    <name type="scientific">Natrialba taiwanensis DSM 12281</name>
    <dbReference type="NCBI Taxonomy" id="1230458"/>
    <lineage>
        <taxon>Archaea</taxon>
        <taxon>Methanobacteriati</taxon>
        <taxon>Methanobacteriota</taxon>
        <taxon>Stenosarchaea group</taxon>
        <taxon>Halobacteria</taxon>
        <taxon>Halobacteriales</taxon>
        <taxon>Natrialbaceae</taxon>
        <taxon>Natrialba</taxon>
    </lineage>
</organism>
<dbReference type="OrthoDB" id="293088at2157"/>
<reference evidence="3 4" key="1">
    <citation type="journal article" date="2014" name="PLoS Genet.">
        <title>Phylogenetically driven sequencing of extremely halophilic archaea reveals strategies for static and dynamic osmo-response.</title>
        <authorList>
            <person name="Becker E.A."/>
            <person name="Seitzer P.M."/>
            <person name="Tritt A."/>
            <person name="Larsen D."/>
            <person name="Krusor M."/>
            <person name="Yao A.I."/>
            <person name="Wu D."/>
            <person name="Madern D."/>
            <person name="Eisen J.A."/>
            <person name="Darling A.E."/>
            <person name="Facciotti M.T."/>
        </authorList>
    </citation>
    <scope>NUCLEOTIDE SEQUENCE [LARGE SCALE GENOMIC DNA]</scope>
    <source>
        <strain evidence="3 4">DSM 12281</strain>
    </source>
</reference>
<feature type="transmembrane region" description="Helical" evidence="1">
    <location>
        <begin position="68"/>
        <end position="90"/>
    </location>
</feature>
<accession>L9ZEI6</accession>
<keyword evidence="1" id="KW-0472">Membrane</keyword>
<gene>
    <name evidence="3" type="ORF">C484_22148</name>
</gene>
<name>L9ZEI6_9EURY</name>
<evidence type="ECO:0000313" key="4">
    <source>
        <dbReference type="Proteomes" id="UP000011648"/>
    </source>
</evidence>
<dbReference type="PATRIC" id="fig|1230458.4.peg.4472"/>
<dbReference type="Proteomes" id="UP000011648">
    <property type="component" value="Unassembled WGS sequence"/>
</dbReference>